<keyword evidence="15" id="KW-0812">Transmembrane</keyword>
<dbReference type="Gene3D" id="1.10.1160.10">
    <property type="entry name" value="Glutamyl-trna Synthetase, Domain 2"/>
    <property type="match status" value="1"/>
</dbReference>
<evidence type="ECO:0000256" key="14">
    <source>
        <dbReference type="SAM" id="MobiDB-lite"/>
    </source>
</evidence>
<dbReference type="InterPro" id="IPR011035">
    <property type="entry name" value="Ribosomal_bL25/Gln-tRNA_synth"/>
</dbReference>
<dbReference type="InterPro" id="IPR036259">
    <property type="entry name" value="MFS_trans_sf"/>
</dbReference>
<keyword evidence="9" id="KW-0648">Protein biosynthesis</keyword>
<dbReference type="Gene3D" id="3.90.800.10">
    <property type="entry name" value="Glutamyl-tRNA Synthetase, Domain 3"/>
    <property type="match status" value="1"/>
</dbReference>
<keyword evidence="7" id="KW-0547">Nucleotide-binding</keyword>
<dbReference type="AlphaFoldDB" id="A0A9W8HF42"/>
<dbReference type="InterPro" id="IPR020058">
    <property type="entry name" value="Glu/Gln-tRNA-synth_Ib_cat-dom"/>
</dbReference>
<feature type="domain" description="Glutamyl/glutaminyl-tRNA synthetase class Ib catalytic" evidence="16">
    <location>
        <begin position="555"/>
        <end position="858"/>
    </location>
</feature>
<dbReference type="OrthoDB" id="10250478at2759"/>
<sequence length="1156" mass="125536">MSTGLCAIHGIFESDYEVQFAQYFEEGLERSRTASLVGALQLATFIGTYGTGLPLLISRRLDVRVSIVVGAVLCGGGMLAAGFANAIWQLCLAQGIMVGLGAALSSGAAAAAIGLIGLPAAVERWAGKGAAVWAAAGIGGGALALGARKLVVVGSTGLALRWLALIVFAGQCIGALLVGRVSFALAALDAHISGPDNPKRSSVRFTSKASIFTLASRVFLHMSVFVPLIFIPGYASTQLASSSALSGASHLSTICFASSIGALIPIPSRLPQMAASLAPRILLTLSLWCLWLPAADSWAMTYAFCAVFGLALGATVVQQQDGGCSWVGALLCAAAVLVGVPVAGWLFVAVGSGEYYVPTITFSAAATIGALAEYANEASPGSYAVSWAEGNSLKGKDKAANAVLTRDGQETVGEAAIIGQELSSIASSADEQKWIQFAQTKLSVTNFKELEEALSQLDHHLVMRSYAVGYTATAADAAMWGALRASAMFQRNLKTKPEILGEHLVRWYAQVSSLEFVQRLVEAQQAAVKQQQSSTPKAADQGSFDLGLTGIEYGKVVTRFPPEPSGYLHIGHAKAALLNEHIARSNGGKLIIRFDDTNPTKEKVEFEDAIVEDLRLLGIKGDLISHTSDHFQTIYEYAVKLIKKGLAYVDDTDQLTMREERTNGIPSRCRDQSLDTNLERFQEMKDATEFGQKCCLRAKISYDNPNGTMRDPVIFRCNLTPHHRTGTQWKIYPTYDFCCPIVDSIEGVTHALRSMEYRDRNVQYEWFFPALDLRPVQIMDFSRMNFVYTLLSKRKLQWFVDNGHVTGWDDARFPTVRGIRRRGMTIEALRQYVLMQGASQKNMLLEWDKIWSLNKRIIDPVAPRHTGLLKKELVPVTLVDGPETPYVKEMLKHKKNAELGTKHTVFSSQLFVDQADAADFVVGEELTLMDWGNAIVKAVQRTNEGVVADVQMSLHLEGDVKSTQKKITWLGQSPDVHPVEALLVDYDYLITKKKIEENDELEDILTPTTEYTDPAMVDANVGRLPQGSIIQLERRGYFIVDKVASQSELGLVTLVKIPDGKATNMASKHKDDGSAESKPKVKKAAAAAGAKGSPWDKGNASKVSSSKQLAKSADEPLGLPHPKEVVDMYETGRVYGDVGLDQPKDVTSMYTTKNIY</sequence>
<comment type="caution">
    <text evidence="19">The sequence shown here is derived from an EMBL/GenBank/DDBJ whole genome shotgun (WGS) entry which is preliminary data.</text>
</comment>
<evidence type="ECO:0000313" key="19">
    <source>
        <dbReference type="EMBL" id="KAJ2784660.1"/>
    </source>
</evidence>
<evidence type="ECO:0000256" key="15">
    <source>
        <dbReference type="SAM" id="Phobius"/>
    </source>
</evidence>
<dbReference type="InterPro" id="IPR014729">
    <property type="entry name" value="Rossmann-like_a/b/a_fold"/>
</dbReference>
<dbReference type="InterPro" id="IPR050132">
    <property type="entry name" value="Gln/Glu-tRNA_Ligase"/>
</dbReference>
<keyword evidence="8" id="KW-0067">ATP-binding</keyword>
<keyword evidence="15" id="KW-0472">Membrane</keyword>
<feature type="compositionally biased region" description="Basic and acidic residues" evidence="14">
    <location>
        <begin position="1068"/>
        <end position="1079"/>
    </location>
</feature>
<dbReference type="Gene3D" id="2.40.240.10">
    <property type="entry name" value="Ribosomal Protein L25, Chain P"/>
    <property type="match status" value="1"/>
</dbReference>
<dbReference type="InterPro" id="IPR020059">
    <property type="entry name" value="Glu/Gln-tRNA-synth_Ib_codon-bd"/>
</dbReference>
<keyword evidence="5" id="KW-0597">Phosphoprotein</keyword>
<proteinExistence type="inferred from homology"/>
<feature type="transmembrane region" description="Helical" evidence="15">
    <location>
        <begin position="324"/>
        <end position="348"/>
    </location>
</feature>
<evidence type="ECO:0000256" key="3">
    <source>
        <dbReference type="ARBA" id="ARBA00012835"/>
    </source>
</evidence>
<dbReference type="SUPFAM" id="SSF52374">
    <property type="entry name" value="Nucleotidylyl transferase"/>
    <property type="match status" value="1"/>
</dbReference>
<evidence type="ECO:0000313" key="20">
    <source>
        <dbReference type="Proteomes" id="UP001140172"/>
    </source>
</evidence>
<dbReference type="InterPro" id="IPR001412">
    <property type="entry name" value="aa-tRNA-synth_I_CS"/>
</dbReference>
<evidence type="ECO:0000256" key="9">
    <source>
        <dbReference type="ARBA" id="ARBA00022917"/>
    </source>
</evidence>
<dbReference type="Gene3D" id="3.40.30.70">
    <property type="match status" value="1"/>
</dbReference>
<dbReference type="FunFam" id="1.10.1160.10:FF:000001">
    <property type="entry name" value="Glutamine--tRNA ligase"/>
    <property type="match status" value="1"/>
</dbReference>
<evidence type="ECO:0000256" key="6">
    <source>
        <dbReference type="ARBA" id="ARBA00022598"/>
    </source>
</evidence>
<reference evidence="19" key="1">
    <citation type="submission" date="2022-07" db="EMBL/GenBank/DDBJ databases">
        <title>Phylogenomic reconstructions and comparative analyses of Kickxellomycotina fungi.</title>
        <authorList>
            <person name="Reynolds N.K."/>
            <person name="Stajich J.E."/>
            <person name="Barry K."/>
            <person name="Grigoriev I.V."/>
            <person name="Crous P."/>
            <person name="Smith M.E."/>
        </authorList>
    </citation>
    <scope>NUCLEOTIDE SEQUENCE</scope>
    <source>
        <strain evidence="19">BCRC 34489</strain>
    </source>
</reference>
<comment type="similarity">
    <text evidence="2">Belongs to the class-I aminoacyl-tRNA synthetase family. Glutamate--tRNA ligase type 2 subfamily.</text>
</comment>
<dbReference type="Proteomes" id="UP001140172">
    <property type="component" value="Unassembled WGS sequence"/>
</dbReference>
<keyword evidence="20" id="KW-1185">Reference proteome</keyword>
<dbReference type="SUPFAM" id="SSF50715">
    <property type="entry name" value="Ribosomal protein L25-like"/>
    <property type="match status" value="1"/>
</dbReference>
<keyword evidence="15" id="KW-1133">Transmembrane helix</keyword>
<dbReference type="Pfam" id="PF03950">
    <property type="entry name" value="tRNA-synt_1c_C"/>
    <property type="match status" value="1"/>
</dbReference>
<evidence type="ECO:0000256" key="7">
    <source>
        <dbReference type="ARBA" id="ARBA00022741"/>
    </source>
</evidence>
<evidence type="ECO:0000256" key="12">
    <source>
        <dbReference type="ARBA" id="ARBA00048351"/>
    </source>
</evidence>
<feature type="transmembrane region" description="Helical" evidence="15">
    <location>
        <begin position="68"/>
        <end position="90"/>
    </location>
</feature>
<comment type="subcellular location">
    <subcellularLocation>
        <location evidence="1">Cytoplasm</location>
    </subcellularLocation>
</comment>
<evidence type="ECO:0000256" key="4">
    <source>
        <dbReference type="ARBA" id="ARBA00022490"/>
    </source>
</evidence>
<evidence type="ECO:0000256" key="11">
    <source>
        <dbReference type="ARBA" id="ARBA00030865"/>
    </source>
</evidence>
<feature type="transmembrane region" description="Helical" evidence="15">
    <location>
        <begin position="209"/>
        <end position="235"/>
    </location>
</feature>
<evidence type="ECO:0000259" key="18">
    <source>
        <dbReference type="Pfam" id="PF20974"/>
    </source>
</evidence>
<dbReference type="GO" id="GO:0005524">
    <property type="term" value="F:ATP binding"/>
    <property type="evidence" value="ECO:0007669"/>
    <property type="project" value="UniProtKB-KW"/>
</dbReference>
<evidence type="ECO:0000256" key="5">
    <source>
        <dbReference type="ARBA" id="ARBA00022553"/>
    </source>
</evidence>
<dbReference type="SUPFAM" id="SSF47616">
    <property type="entry name" value="GST C-terminal domain-like"/>
    <property type="match status" value="1"/>
</dbReference>
<dbReference type="HAMAP" id="MF_02076">
    <property type="entry name" value="Glu_tRNA_synth_type2"/>
    <property type="match status" value="1"/>
</dbReference>
<feature type="transmembrane region" description="Helical" evidence="15">
    <location>
        <begin position="96"/>
        <end position="118"/>
    </location>
</feature>
<name>A0A9W8HF42_9FUNG</name>
<dbReference type="GO" id="GO:0006424">
    <property type="term" value="P:glutamyl-tRNA aminoacylation"/>
    <property type="evidence" value="ECO:0007669"/>
    <property type="project" value="InterPro"/>
</dbReference>
<feature type="domain" description="Glutamyl/glutaminyl-tRNA synthetase class Ib anti-codon binding" evidence="17">
    <location>
        <begin position="862"/>
        <end position="954"/>
    </location>
</feature>
<dbReference type="InterPro" id="IPR000924">
    <property type="entry name" value="Glu/Gln-tRNA-synth"/>
</dbReference>
<dbReference type="InterPro" id="IPR020061">
    <property type="entry name" value="Glu_tRNA_lig_a-bdl"/>
</dbReference>
<feature type="transmembrane region" description="Helical" evidence="15">
    <location>
        <begin position="130"/>
        <end position="147"/>
    </location>
</feature>
<evidence type="ECO:0000256" key="13">
    <source>
        <dbReference type="ARBA" id="ARBA00070830"/>
    </source>
</evidence>
<keyword evidence="4" id="KW-0963">Cytoplasm</keyword>
<dbReference type="Pfam" id="PF20974">
    <property type="entry name" value="tRNA-synt_1c_C2"/>
    <property type="match status" value="1"/>
</dbReference>
<dbReference type="NCBIfam" id="TIGR00463">
    <property type="entry name" value="gltX_arch"/>
    <property type="match status" value="1"/>
</dbReference>
<dbReference type="FunFam" id="3.90.800.10:FF:000001">
    <property type="entry name" value="Glutamine--tRNA ligase"/>
    <property type="match status" value="1"/>
</dbReference>
<dbReference type="SUPFAM" id="SSF103473">
    <property type="entry name" value="MFS general substrate transporter"/>
    <property type="match status" value="1"/>
</dbReference>
<dbReference type="InterPro" id="IPR020056">
    <property type="entry name" value="Rbsml_bL25/Gln-tRNA_synth_N"/>
</dbReference>
<dbReference type="Gene3D" id="3.40.50.620">
    <property type="entry name" value="HUPs"/>
    <property type="match status" value="1"/>
</dbReference>
<feature type="transmembrane region" description="Helical" evidence="15">
    <location>
        <begin position="159"/>
        <end position="188"/>
    </location>
</feature>
<feature type="transmembrane region" description="Helical" evidence="15">
    <location>
        <begin position="299"/>
        <end position="317"/>
    </location>
</feature>
<evidence type="ECO:0000256" key="8">
    <source>
        <dbReference type="ARBA" id="ARBA00022840"/>
    </source>
</evidence>
<dbReference type="PROSITE" id="PS00178">
    <property type="entry name" value="AA_TRNA_LIGASE_I"/>
    <property type="match status" value="1"/>
</dbReference>
<dbReference type="InterPro" id="IPR004526">
    <property type="entry name" value="Glu-tRNA-synth_arc/euk"/>
</dbReference>
<dbReference type="GO" id="GO:0017102">
    <property type="term" value="C:methionyl glutamyl tRNA synthetase complex"/>
    <property type="evidence" value="ECO:0007669"/>
    <property type="project" value="TreeGrafter"/>
</dbReference>
<dbReference type="FunFam" id="2.40.240.10:FF:000004">
    <property type="entry name" value="Glutamyl-tRNA synthetase, cytoplasmic"/>
    <property type="match status" value="1"/>
</dbReference>
<gene>
    <name evidence="19" type="primary">GUS1</name>
    <name evidence="19" type="ORF">GGI15_002193</name>
</gene>
<protein>
    <recommendedName>
        <fullName evidence="13">Probable glutamate--tRNA ligase, cytoplasmic</fullName>
        <ecNumber evidence="3">6.1.1.17</ecNumber>
    </recommendedName>
    <alternativeName>
        <fullName evidence="11">Glutamyl-tRNA synthetase</fullName>
    </alternativeName>
</protein>
<evidence type="ECO:0000259" key="16">
    <source>
        <dbReference type="Pfam" id="PF00749"/>
    </source>
</evidence>
<keyword evidence="6 19" id="KW-0436">Ligase</keyword>
<comment type="catalytic activity">
    <reaction evidence="12">
        <text>tRNA(Glu) + L-glutamate + ATP = L-glutamyl-tRNA(Glu) + AMP + diphosphate</text>
        <dbReference type="Rhea" id="RHEA:23540"/>
        <dbReference type="Rhea" id="RHEA-COMP:9663"/>
        <dbReference type="Rhea" id="RHEA-COMP:9680"/>
        <dbReference type="ChEBI" id="CHEBI:29985"/>
        <dbReference type="ChEBI" id="CHEBI:30616"/>
        <dbReference type="ChEBI" id="CHEBI:33019"/>
        <dbReference type="ChEBI" id="CHEBI:78442"/>
        <dbReference type="ChEBI" id="CHEBI:78520"/>
        <dbReference type="ChEBI" id="CHEBI:456215"/>
        <dbReference type="EC" id="6.1.1.17"/>
    </reaction>
</comment>
<feature type="transmembrane region" description="Helical" evidence="15">
    <location>
        <begin position="34"/>
        <end position="56"/>
    </location>
</feature>
<dbReference type="EMBL" id="JANBUM010000108">
    <property type="protein sequence ID" value="KAJ2784660.1"/>
    <property type="molecule type" value="Genomic_DNA"/>
</dbReference>
<dbReference type="EC" id="6.1.1.17" evidence="3"/>
<dbReference type="InterPro" id="IPR049437">
    <property type="entry name" value="tRNA-synt_1c_C2"/>
</dbReference>
<dbReference type="InterPro" id="IPR036282">
    <property type="entry name" value="Glutathione-S-Trfase_C_sf"/>
</dbReference>
<evidence type="ECO:0000256" key="10">
    <source>
        <dbReference type="ARBA" id="ARBA00023146"/>
    </source>
</evidence>
<evidence type="ECO:0000256" key="1">
    <source>
        <dbReference type="ARBA" id="ARBA00004496"/>
    </source>
</evidence>
<feature type="domain" description="tRNA synthetases class I (E and Q) anti-codon binding" evidence="18">
    <location>
        <begin position="966"/>
        <end position="1041"/>
    </location>
</feature>
<feature type="region of interest" description="Disordered" evidence="14">
    <location>
        <begin position="1063"/>
        <end position="1122"/>
    </location>
</feature>
<organism evidence="19 20">
    <name type="scientific">Coemansia interrupta</name>
    <dbReference type="NCBI Taxonomy" id="1126814"/>
    <lineage>
        <taxon>Eukaryota</taxon>
        <taxon>Fungi</taxon>
        <taxon>Fungi incertae sedis</taxon>
        <taxon>Zoopagomycota</taxon>
        <taxon>Kickxellomycotina</taxon>
        <taxon>Kickxellomycetes</taxon>
        <taxon>Kickxellales</taxon>
        <taxon>Kickxellaceae</taxon>
        <taxon>Coemansia</taxon>
    </lineage>
</organism>
<dbReference type="Gene3D" id="1.20.1050.10">
    <property type="match status" value="1"/>
</dbReference>
<dbReference type="GO" id="GO:0005829">
    <property type="term" value="C:cytosol"/>
    <property type="evidence" value="ECO:0007669"/>
    <property type="project" value="TreeGrafter"/>
</dbReference>
<dbReference type="FunFam" id="3.40.50.620:FF:000037">
    <property type="entry name" value="Glutamine--tRNA ligase cytoplasmic"/>
    <property type="match status" value="1"/>
</dbReference>
<dbReference type="PANTHER" id="PTHR43097:SF5">
    <property type="entry name" value="GLUTAMATE--TRNA LIGASE"/>
    <property type="match status" value="1"/>
</dbReference>
<dbReference type="GO" id="GO:0004818">
    <property type="term" value="F:glutamate-tRNA ligase activity"/>
    <property type="evidence" value="ECO:0007669"/>
    <property type="project" value="UniProtKB-EC"/>
</dbReference>
<dbReference type="PRINTS" id="PR00987">
    <property type="entry name" value="TRNASYNTHGLU"/>
</dbReference>
<dbReference type="PANTHER" id="PTHR43097">
    <property type="entry name" value="GLUTAMINE-TRNA LIGASE"/>
    <property type="match status" value="1"/>
</dbReference>
<dbReference type="Pfam" id="PF00749">
    <property type="entry name" value="tRNA-synt_1c"/>
    <property type="match status" value="1"/>
</dbReference>
<evidence type="ECO:0000256" key="2">
    <source>
        <dbReference type="ARBA" id="ARBA00008927"/>
    </source>
</evidence>
<evidence type="ECO:0000259" key="17">
    <source>
        <dbReference type="Pfam" id="PF03950"/>
    </source>
</evidence>
<accession>A0A9W8HF42</accession>
<keyword evidence="10" id="KW-0030">Aminoacyl-tRNA synthetase</keyword>